<evidence type="ECO:0000313" key="2">
    <source>
        <dbReference type="Proteomes" id="UP000326994"/>
    </source>
</evidence>
<gene>
    <name evidence="1" type="ORF">ULMS_09360</name>
</gene>
<name>A0A5J4FW15_9FLAO</name>
<sequence length="76" mass="8741">MTNFSKADLRVLSLIQERNAVISTDIHFNEIGSGSSNMLMVCIVGASIRGTNMENFRWKIEIQLLRFLNEPINWKQ</sequence>
<dbReference type="EMBL" id="BKCF01000001">
    <property type="protein sequence ID" value="GEQ85428.1"/>
    <property type="molecule type" value="Genomic_DNA"/>
</dbReference>
<comment type="caution">
    <text evidence="1">The sequence shown here is derived from an EMBL/GenBank/DDBJ whole genome shotgun (WGS) entry which is preliminary data.</text>
</comment>
<dbReference type="OrthoDB" id="9796448at2"/>
<accession>A0A5J4FW15</accession>
<keyword evidence="2" id="KW-1185">Reference proteome</keyword>
<evidence type="ECO:0000313" key="1">
    <source>
        <dbReference type="EMBL" id="GEQ85428.1"/>
    </source>
</evidence>
<dbReference type="RefSeq" id="WP_151893348.1">
    <property type="nucleotide sequence ID" value="NZ_BKCF01000001.1"/>
</dbReference>
<dbReference type="Proteomes" id="UP000326994">
    <property type="component" value="Unassembled WGS sequence"/>
</dbReference>
<protein>
    <submittedName>
        <fullName evidence="1">Uncharacterized protein</fullName>
    </submittedName>
</protein>
<dbReference type="AlphaFoldDB" id="A0A5J4FW15"/>
<proteinExistence type="predicted"/>
<reference evidence="1 2" key="1">
    <citation type="submission" date="2019-08" db="EMBL/GenBank/DDBJ databases">
        <title>Ulvibacter marinistellae sp. nov., isolated from a starfish, Patiria pectinifera.</title>
        <authorList>
            <person name="Kawano K."/>
            <person name="Ushijima N."/>
            <person name="Kihara M."/>
            <person name="Itoh H."/>
        </authorList>
    </citation>
    <scope>NUCLEOTIDE SEQUENCE [LARGE SCALE GENOMIC DNA]</scope>
    <source>
        <strain evidence="1 2">KK4</strain>
    </source>
</reference>
<organism evidence="1 2">
    <name type="scientific">Patiriisocius marinistellae</name>
    <dbReference type="NCBI Taxonomy" id="2494560"/>
    <lineage>
        <taxon>Bacteria</taxon>
        <taxon>Pseudomonadati</taxon>
        <taxon>Bacteroidota</taxon>
        <taxon>Flavobacteriia</taxon>
        <taxon>Flavobacteriales</taxon>
        <taxon>Flavobacteriaceae</taxon>
        <taxon>Patiriisocius</taxon>
    </lineage>
</organism>